<dbReference type="Proteomes" id="UP000451233">
    <property type="component" value="Unassembled WGS sequence"/>
</dbReference>
<evidence type="ECO:0000313" key="2">
    <source>
        <dbReference type="EMBL" id="MXV17807.1"/>
    </source>
</evidence>
<proteinExistence type="predicted"/>
<comment type="caution">
    <text evidence="2">The sequence shown here is derived from an EMBL/GenBank/DDBJ whole genome shotgun (WGS) entry which is preliminary data.</text>
</comment>
<dbReference type="AlphaFoldDB" id="A0A7K1Y4M4"/>
<feature type="chain" id="PRO_5029748330" description="Nuclear transport factor 2 family protein" evidence="1">
    <location>
        <begin position="23"/>
        <end position="146"/>
    </location>
</feature>
<feature type="signal peptide" evidence="1">
    <location>
        <begin position="1"/>
        <end position="22"/>
    </location>
</feature>
<evidence type="ECO:0000313" key="3">
    <source>
        <dbReference type="Proteomes" id="UP000451233"/>
    </source>
</evidence>
<dbReference type="RefSeq" id="WP_160908815.1">
    <property type="nucleotide sequence ID" value="NZ_WVHS01000006.1"/>
</dbReference>
<gene>
    <name evidence="2" type="ORF">GS398_21075</name>
</gene>
<name>A0A7K1Y4M4_9SPHI</name>
<evidence type="ECO:0000256" key="1">
    <source>
        <dbReference type="SAM" id="SignalP"/>
    </source>
</evidence>
<dbReference type="Gene3D" id="3.10.450.50">
    <property type="match status" value="1"/>
</dbReference>
<evidence type="ECO:0008006" key="4">
    <source>
        <dbReference type="Google" id="ProtNLM"/>
    </source>
</evidence>
<protein>
    <recommendedName>
        <fullName evidence="4">Nuclear transport factor 2 family protein</fullName>
    </recommendedName>
</protein>
<sequence length="146" mass="16025">MKTLTIAFAACLMAATAFGAKADGTRTATDKMSMKYAVTIYIDAFSQGKLTGLAEILDENVKLTTSSGTDIRTYSKSDIIYMLKPTRDVEQNCKTSYSVIESLPNQVVVKVNMKYNAFTKVNYVTMAQTVKGWKITNISTVFQGVS</sequence>
<dbReference type="InterPro" id="IPR032710">
    <property type="entry name" value="NTF2-like_dom_sf"/>
</dbReference>
<keyword evidence="3" id="KW-1185">Reference proteome</keyword>
<reference evidence="2 3" key="1">
    <citation type="submission" date="2019-11" db="EMBL/GenBank/DDBJ databases">
        <title>Pedobacter sp. HMF7056 Genome sequencing and assembly.</title>
        <authorList>
            <person name="Kang H."/>
            <person name="Kim H."/>
            <person name="Joh K."/>
        </authorList>
    </citation>
    <scope>NUCLEOTIDE SEQUENCE [LARGE SCALE GENOMIC DNA]</scope>
    <source>
        <strain evidence="2 3">HMF7056</strain>
    </source>
</reference>
<dbReference type="SUPFAM" id="SSF54427">
    <property type="entry name" value="NTF2-like"/>
    <property type="match status" value="1"/>
</dbReference>
<dbReference type="EMBL" id="WVHS01000006">
    <property type="protein sequence ID" value="MXV17807.1"/>
    <property type="molecule type" value="Genomic_DNA"/>
</dbReference>
<keyword evidence="1" id="KW-0732">Signal</keyword>
<organism evidence="2 3">
    <name type="scientific">Hufsiella ginkgonis</name>
    <dbReference type="NCBI Taxonomy" id="2695274"/>
    <lineage>
        <taxon>Bacteria</taxon>
        <taxon>Pseudomonadati</taxon>
        <taxon>Bacteroidota</taxon>
        <taxon>Sphingobacteriia</taxon>
        <taxon>Sphingobacteriales</taxon>
        <taxon>Sphingobacteriaceae</taxon>
        <taxon>Hufsiella</taxon>
    </lineage>
</organism>
<accession>A0A7K1Y4M4</accession>